<dbReference type="SMART" id="SM00055">
    <property type="entry name" value="FCH"/>
    <property type="match status" value="1"/>
</dbReference>
<dbReference type="Proteomes" id="UP000245942">
    <property type="component" value="Unassembled WGS sequence"/>
</dbReference>
<evidence type="ECO:0000313" key="7">
    <source>
        <dbReference type="EMBL" id="PWN21790.1"/>
    </source>
</evidence>
<feature type="compositionally biased region" description="Low complexity" evidence="4">
    <location>
        <begin position="108"/>
        <end position="119"/>
    </location>
</feature>
<feature type="compositionally biased region" description="Low complexity" evidence="4">
    <location>
        <begin position="1"/>
        <end position="10"/>
    </location>
</feature>
<dbReference type="GO" id="GO:0005737">
    <property type="term" value="C:cytoplasm"/>
    <property type="evidence" value="ECO:0007669"/>
    <property type="project" value="TreeGrafter"/>
</dbReference>
<dbReference type="Pfam" id="PF00620">
    <property type="entry name" value="RhoGAP"/>
    <property type="match status" value="1"/>
</dbReference>
<evidence type="ECO:0000259" key="6">
    <source>
        <dbReference type="PROSITE" id="PS51741"/>
    </source>
</evidence>
<evidence type="ECO:0000256" key="2">
    <source>
        <dbReference type="PROSITE-ProRule" id="PRU01077"/>
    </source>
</evidence>
<feature type="domain" description="Rho-GAP" evidence="5">
    <location>
        <begin position="714"/>
        <end position="949"/>
    </location>
</feature>
<feature type="domain" description="F-BAR" evidence="6">
    <location>
        <begin position="316"/>
        <end position="628"/>
    </location>
</feature>
<dbReference type="GO" id="GO:0005096">
    <property type="term" value="F:GTPase activator activity"/>
    <property type="evidence" value="ECO:0007669"/>
    <property type="project" value="UniProtKB-KW"/>
</dbReference>
<feature type="compositionally biased region" description="Polar residues" evidence="4">
    <location>
        <begin position="261"/>
        <end position="287"/>
    </location>
</feature>
<evidence type="ECO:0000313" key="8">
    <source>
        <dbReference type="Proteomes" id="UP000245942"/>
    </source>
</evidence>
<dbReference type="GO" id="GO:0007165">
    <property type="term" value="P:signal transduction"/>
    <property type="evidence" value="ECO:0007669"/>
    <property type="project" value="InterPro"/>
</dbReference>
<dbReference type="PROSITE" id="PS51741">
    <property type="entry name" value="F_BAR"/>
    <property type="match status" value="1"/>
</dbReference>
<dbReference type="GeneID" id="37013812"/>
<feature type="compositionally biased region" description="Polar residues" evidence="4">
    <location>
        <begin position="220"/>
        <end position="235"/>
    </location>
</feature>
<dbReference type="PROSITE" id="PS50238">
    <property type="entry name" value="RHOGAP"/>
    <property type="match status" value="1"/>
</dbReference>
<dbReference type="SUPFAM" id="SSF48350">
    <property type="entry name" value="GTPase activation domain, GAP"/>
    <property type="match status" value="1"/>
</dbReference>
<evidence type="ECO:0000256" key="3">
    <source>
        <dbReference type="SAM" id="Coils"/>
    </source>
</evidence>
<evidence type="ECO:0000256" key="4">
    <source>
        <dbReference type="SAM" id="MobiDB-lite"/>
    </source>
</evidence>
<dbReference type="InterPro" id="IPR000198">
    <property type="entry name" value="RhoGAP_dom"/>
</dbReference>
<protein>
    <submittedName>
        <fullName evidence="7">RhoGAP-domain-containing protein</fullName>
    </submittedName>
</protein>
<dbReference type="InterPro" id="IPR031160">
    <property type="entry name" value="F_BAR_dom"/>
</dbReference>
<dbReference type="PANTHER" id="PTHR23176:SF134">
    <property type="entry name" value="RHO-TYPE GTPASE-ACTIVATING PROTEIN"/>
    <property type="match status" value="1"/>
</dbReference>
<keyword evidence="8" id="KW-1185">Reference proteome</keyword>
<dbReference type="InterPro" id="IPR027267">
    <property type="entry name" value="AH/BAR_dom_sf"/>
</dbReference>
<dbReference type="Pfam" id="PF00611">
    <property type="entry name" value="FCH"/>
    <property type="match status" value="1"/>
</dbReference>
<dbReference type="SMART" id="SM00324">
    <property type="entry name" value="RhoGAP"/>
    <property type="match status" value="1"/>
</dbReference>
<dbReference type="PANTHER" id="PTHR23176">
    <property type="entry name" value="RHO/RAC/CDC GTPASE-ACTIVATING PROTEIN"/>
    <property type="match status" value="1"/>
</dbReference>
<dbReference type="STRING" id="1684307.A0A316U987"/>
<dbReference type="SUPFAM" id="SSF103657">
    <property type="entry name" value="BAR/IMD domain-like"/>
    <property type="match status" value="1"/>
</dbReference>
<evidence type="ECO:0000259" key="5">
    <source>
        <dbReference type="PROSITE" id="PS50238"/>
    </source>
</evidence>
<proteinExistence type="predicted"/>
<feature type="compositionally biased region" description="Low complexity" evidence="4">
    <location>
        <begin position="49"/>
        <end position="72"/>
    </location>
</feature>
<evidence type="ECO:0000256" key="1">
    <source>
        <dbReference type="ARBA" id="ARBA00022468"/>
    </source>
</evidence>
<reference evidence="7 8" key="1">
    <citation type="journal article" date="2018" name="Mol. Biol. Evol.">
        <title>Broad Genomic Sampling Reveals a Smut Pathogenic Ancestry of the Fungal Clade Ustilaginomycotina.</title>
        <authorList>
            <person name="Kijpornyongpan T."/>
            <person name="Mondo S.J."/>
            <person name="Barry K."/>
            <person name="Sandor L."/>
            <person name="Lee J."/>
            <person name="Lipzen A."/>
            <person name="Pangilinan J."/>
            <person name="LaButti K."/>
            <person name="Hainaut M."/>
            <person name="Henrissat B."/>
            <person name="Grigoriev I.V."/>
            <person name="Spatafora J.W."/>
            <person name="Aime M.C."/>
        </authorList>
    </citation>
    <scope>NUCLEOTIDE SEQUENCE [LARGE SCALE GENOMIC DNA]</scope>
    <source>
        <strain evidence="7 8">MCA 4718</strain>
    </source>
</reference>
<organism evidence="7 8">
    <name type="scientific">Pseudomicrostroma glucosiphilum</name>
    <dbReference type="NCBI Taxonomy" id="1684307"/>
    <lineage>
        <taxon>Eukaryota</taxon>
        <taxon>Fungi</taxon>
        <taxon>Dikarya</taxon>
        <taxon>Basidiomycota</taxon>
        <taxon>Ustilaginomycotina</taxon>
        <taxon>Exobasidiomycetes</taxon>
        <taxon>Microstromatales</taxon>
        <taxon>Microstromatales incertae sedis</taxon>
        <taxon>Pseudomicrostroma</taxon>
    </lineage>
</organism>
<feature type="region of interest" description="Disordered" evidence="4">
    <location>
        <begin position="877"/>
        <end position="904"/>
    </location>
</feature>
<feature type="coiled-coil region" evidence="3">
    <location>
        <begin position="415"/>
        <end position="463"/>
    </location>
</feature>
<dbReference type="Gene3D" id="1.20.1270.60">
    <property type="entry name" value="Arfaptin homology (AH) domain/BAR domain"/>
    <property type="match status" value="1"/>
</dbReference>
<gene>
    <name evidence="7" type="ORF">BCV69DRAFT_281717</name>
</gene>
<sequence length="979" mass="105172">MSAAPIHTIPPLLPHRPPSTTTTSSLYQHDGNPRPHSPSYQYQQRRDQTPSSPYSTYTPPWTSPPSASTPIPGALPSRNNPQQTAAHPSLTAANIRYLAPSPQPLPGTSPGSGSATGISDVNSNEAEGGHLAAGFSQPPYRSLHHQTSQSHIARSLHQDSAMESNFATPSDSSTMSHSSGSNTNTQNDHPRPFLNPSSLHRTSTDRSRPSPNADAPSLATGVQSTAGNSPITSFSGPGPTTPGSSHLHTPTAPTFAYADTRSANLPGQQPTSPNTPSGPTLHRSSPSLAGGIPTFNAAGTTLGGSPSVEVIPTTFDEATLRALCDTDVGLPLLYERIKQSMTSCREAASFFKKRGVAEEEYGRTLQKIYRSSLESYGSADGKAGTFVSSWHNILATHEHLADGRIKFGQRLGEMSEELSNLVKEIDRNRKSAKETGQRLERGLMDAEASVEKARSRFESAAEELERVLLLKSGESAKGGELAAQHSSGAVGQAASKGRSLGKAMTKGGMLFNKKNPQQLLRQEDEIRTRTSQMSDAFRREVLQTQQMRQEYFNLQLPRILRSLKETAEEIDNGLQYHLSRYAYLFETTVLGDGMTVTPVGAAAAPVAEGGSGQIGLKAAAEAIDNRSDFKTFMQNYTILHGRDYRGPKREGPYEDGYMPPSMNGMSSGPSGMVASSASSYQLNNGRGFGQQPSSSSIGGVGPNASTSSRPIFGVELDMQMARDNVDVPGILEKCAQAVETFGKENMGIYRLSGTTSKVQRLKAKFDADWTAVDLFEDAEALSDINIVSGCLKLWFRELPEPLLTWDLYRGFIESAKVENDRLRHIRLHEVVNQLPDANYSTLKALMCHLDRVRAEESVNQMGASNLAIVFGPTLLGPPPPGRLQDSNGAGAGGPDELSTSMSGLGIDAGASGMDDLSTGGVAGGSSALADMQYQAKAIETILLHYKDIFLEDDEVEEEERARALAKEQQEAVLMQHSQS</sequence>
<feature type="compositionally biased region" description="Polar residues" evidence="4">
    <location>
        <begin position="241"/>
        <end position="252"/>
    </location>
</feature>
<keyword evidence="1" id="KW-0343">GTPase activation</keyword>
<feature type="compositionally biased region" description="Polar residues" evidence="4">
    <location>
        <begin position="77"/>
        <end position="86"/>
    </location>
</feature>
<dbReference type="InterPro" id="IPR050729">
    <property type="entry name" value="Rho-GAP"/>
</dbReference>
<accession>A0A316U987</accession>
<dbReference type="RefSeq" id="XP_025348950.1">
    <property type="nucleotide sequence ID" value="XM_025492078.1"/>
</dbReference>
<feature type="region of interest" description="Disordered" evidence="4">
    <location>
        <begin position="1"/>
        <end position="303"/>
    </location>
</feature>
<dbReference type="InterPro" id="IPR001060">
    <property type="entry name" value="FCH_dom"/>
</dbReference>
<dbReference type="InterPro" id="IPR008936">
    <property type="entry name" value="Rho_GTPase_activation_prot"/>
</dbReference>
<name>A0A316U987_9BASI</name>
<feature type="compositionally biased region" description="Low complexity" evidence="4">
    <location>
        <begin position="168"/>
        <end position="185"/>
    </location>
</feature>
<dbReference type="OrthoDB" id="79452at2759"/>
<dbReference type="Gene3D" id="1.10.555.10">
    <property type="entry name" value="Rho GTPase activation protein"/>
    <property type="match status" value="1"/>
</dbReference>
<keyword evidence="2 3" id="KW-0175">Coiled coil</keyword>
<dbReference type="EMBL" id="KZ819324">
    <property type="protein sequence ID" value="PWN21790.1"/>
    <property type="molecule type" value="Genomic_DNA"/>
</dbReference>
<dbReference type="AlphaFoldDB" id="A0A316U987"/>